<proteinExistence type="predicted"/>
<dbReference type="EMBL" id="RDQH01000333">
    <property type="protein sequence ID" value="RXH93100.1"/>
    <property type="molecule type" value="Genomic_DNA"/>
</dbReference>
<organism evidence="1 2">
    <name type="scientific">Malus domestica</name>
    <name type="common">Apple</name>
    <name type="synonym">Pyrus malus</name>
    <dbReference type="NCBI Taxonomy" id="3750"/>
    <lineage>
        <taxon>Eukaryota</taxon>
        <taxon>Viridiplantae</taxon>
        <taxon>Streptophyta</taxon>
        <taxon>Embryophyta</taxon>
        <taxon>Tracheophyta</taxon>
        <taxon>Spermatophyta</taxon>
        <taxon>Magnoliopsida</taxon>
        <taxon>eudicotyledons</taxon>
        <taxon>Gunneridae</taxon>
        <taxon>Pentapetalae</taxon>
        <taxon>rosids</taxon>
        <taxon>fabids</taxon>
        <taxon>Rosales</taxon>
        <taxon>Rosaceae</taxon>
        <taxon>Amygdaloideae</taxon>
        <taxon>Maleae</taxon>
        <taxon>Malus</taxon>
    </lineage>
</organism>
<evidence type="ECO:0000313" key="1">
    <source>
        <dbReference type="EMBL" id="RXH93100.1"/>
    </source>
</evidence>
<accession>A0A498JC78</accession>
<sequence>MCAVQRLSDSQIVYLAEQAWLSSGVTRTPPIVLKQSDDGTAASSDPTSLEAGESITRLLKYLYSDQPYSDSRKSWSRYCS</sequence>
<dbReference type="AlphaFoldDB" id="A0A498JC78"/>
<dbReference type="Proteomes" id="UP000290289">
    <property type="component" value="Chromosome 7"/>
</dbReference>
<evidence type="ECO:0000313" key="2">
    <source>
        <dbReference type="Proteomes" id="UP000290289"/>
    </source>
</evidence>
<name>A0A498JC78_MALDO</name>
<protein>
    <submittedName>
        <fullName evidence="1">Uncharacterized protein</fullName>
    </submittedName>
</protein>
<gene>
    <name evidence="1" type="ORF">DVH24_013676</name>
</gene>
<reference evidence="1 2" key="1">
    <citation type="submission" date="2018-10" db="EMBL/GenBank/DDBJ databases">
        <title>A high-quality apple genome assembly.</title>
        <authorList>
            <person name="Hu J."/>
        </authorList>
    </citation>
    <scope>NUCLEOTIDE SEQUENCE [LARGE SCALE GENOMIC DNA]</scope>
    <source>
        <strain evidence="2">cv. HFTH1</strain>
        <tissue evidence="1">Young leaf</tissue>
    </source>
</reference>
<keyword evidence="2" id="KW-1185">Reference proteome</keyword>
<comment type="caution">
    <text evidence="1">The sequence shown here is derived from an EMBL/GenBank/DDBJ whole genome shotgun (WGS) entry which is preliminary data.</text>
</comment>